<dbReference type="EMBL" id="GEEE01002882">
    <property type="protein sequence ID" value="JAP60343.1"/>
    <property type="molecule type" value="Transcribed_RNA"/>
</dbReference>
<evidence type="ECO:0000313" key="1">
    <source>
        <dbReference type="EMBL" id="JAP60343.1"/>
    </source>
</evidence>
<protein>
    <submittedName>
        <fullName evidence="1">Neuroendocrine protein 7B2</fullName>
    </submittedName>
</protein>
<gene>
    <name evidence="1" type="primary">7B2</name>
    <name evidence="1" type="ORF">TR118654</name>
</gene>
<sequence>MSSEKIGVQAKTLCRVEPGLGSSLLTAKFLCHQTRSSATAKVGIIFVHIVQKNRLQEAASRREGRFLRRTGLHVLLVARTLSILHLPHDPSPVKFLCVGNISVAGRCKTFGIIADGTRVRWVTVCRQLV</sequence>
<accession>A0A0V0J4E0</accession>
<proteinExistence type="predicted"/>
<organism evidence="1">
    <name type="scientific">Schistocephalus solidus</name>
    <name type="common">Tapeworm</name>
    <dbReference type="NCBI Taxonomy" id="70667"/>
    <lineage>
        <taxon>Eukaryota</taxon>
        <taxon>Metazoa</taxon>
        <taxon>Spiralia</taxon>
        <taxon>Lophotrochozoa</taxon>
        <taxon>Platyhelminthes</taxon>
        <taxon>Cestoda</taxon>
        <taxon>Eucestoda</taxon>
        <taxon>Diphyllobothriidea</taxon>
        <taxon>Diphyllobothriidae</taxon>
        <taxon>Schistocephalus</taxon>
    </lineage>
</organism>
<dbReference type="AlphaFoldDB" id="A0A0V0J4E0"/>
<name>A0A0V0J4E0_SCHSO</name>
<reference evidence="1" key="1">
    <citation type="submission" date="2016-01" db="EMBL/GenBank/DDBJ databases">
        <title>Reference transcriptome for the parasite Schistocephalus solidus: insights into the molecular evolution of parasitism.</title>
        <authorList>
            <person name="Hebert F.O."/>
            <person name="Grambauer S."/>
            <person name="Barber I."/>
            <person name="Landry C.R."/>
            <person name="Aubin-Horth N."/>
        </authorList>
    </citation>
    <scope>NUCLEOTIDE SEQUENCE</scope>
</reference>